<dbReference type="InterPro" id="IPR001789">
    <property type="entry name" value="Sig_transdc_resp-reg_receiver"/>
</dbReference>
<dbReference type="PANTHER" id="PTHR44591">
    <property type="entry name" value="STRESS RESPONSE REGULATOR PROTEIN 1"/>
    <property type="match status" value="1"/>
</dbReference>
<evidence type="ECO:0000313" key="5">
    <source>
        <dbReference type="Proteomes" id="UP001221558"/>
    </source>
</evidence>
<dbReference type="InterPro" id="IPR050595">
    <property type="entry name" value="Bact_response_regulator"/>
</dbReference>
<dbReference type="Gene3D" id="3.40.50.2300">
    <property type="match status" value="1"/>
</dbReference>
<evidence type="ECO:0000256" key="1">
    <source>
        <dbReference type="ARBA" id="ARBA00022553"/>
    </source>
</evidence>
<evidence type="ECO:0000259" key="3">
    <source>
        <dbReference type="PROSITE" id="PS50110"/>
    </source>
</evidence>
<dbReference type="Pfam" id="PF00072">
    <property type="entry name" value="Response_reg"/>
    <property type="match status" value="1"/>
</dbReference>
<dbReference type="SMART" id="SM00448">
    <property type="entry name" value="REC"/>
    <property type="match status" value="1"/>
</dbReference>
<feature type="domain" description="Response regulatory" evidence="3">
    <location>
        <begin position="5"/>
        <end position="119"/>
    </location>
</feature>
<proteinExistence type="predicted"/>
<keyword evidence="1 2" id="KW-0597">Phosphoprotein</keyword>
<dbReference type="Proteomes" id="UP001221558">
    <property type="component" value="Chromosome"/>
</dbReference>
<sequence>MRNKTIFICDDDRGITEMLEIVFQLSSMDVVVENNSVLAYEAIAQIKPDVLIVDLWMPVISGDLLIKKMKGNVNLKEIFVICMSASRNGEKIAIEAGADLFIAKPFDLDDILLAVDGALSAT</sequence>
<gene>
    <name evidence="4" type="ORF">PQ465_12350</name>
</gene>
<feature type="modified residue" description="4-aspartylphosphate" evidence="2">
    <location>
        <position position="54"/>
    </location>
</feature>
<reference evidence="4 5" key="1">
    <citation type="submission" date="2023-02" db="EMBL/GenBank/DDBJ databases">
        <title>Genome sequence of Sphingobacterium sp. KACC 22765.</title>
        <authorList>
            <person name="Kim S."/>
            <person name="Heo J."/>
            <person name="Kwon S.-W."/>
        </authorList>
    </citation>
    <scope>NUCLEOTIDE SEQUENCE [LARGE SCALE GENOMIC DNA]</scope>
    <source>
        <strain evidence="4 5">KACC 22765</strain>
    </source>
</reference>
<dbReference type="PANTHER" id="PTHR44591:SF3">
    <property type="entry name" value="RESPONSE REGULATORY DOMAIN-CONTAINING PROTEIN"/>
    <property type="match status" value="1"/>
</dbReference>
<dbReference type="EMBL" id="CP117880">
    <property type="protein sequence ID" value="WDF67097.1"/>
    <property type="molecule type" value="Genomic_DNA"/>
</dbReference>
<dbReference type="InterPro" id="IPR011006">
    <property type="entry name" value="CheY-like_superfamily"/>
</dbReference>
<name>A0ABY7WC95_9SPHI</name>
<evidence type="ECO:0000313" key="4">
    <source>
        <dbReference type="EMBL" id="WDF67097.1"/>
    </source>
</evidence>
<organism evidence="4 5">
    <name type="scientific">Sphingobacterium oryzagri</name>
    <dbReference type="NCBI Taxonomy" id="3025669"/>
    <lineage>
        <taxon>Bacteria</taxon>
        <taxon>Pseudomonadati</taxon>
        <taxon>Bacteroidota</taxon>
        <taxon>Sphingobacteriia</taxon>
        <taxon>Sphingobacteriales</taxon>
        <taxon>Sphingobacteriaceae</taxon>
        <taxon>Sphingobacterium</taxon>
    </lineage>
</organism>
<dbReference type="SUPFAM" id="SSF52172">
    <property type="entry name" value="CheY-like"/>
    <property type="match status" value="1"/>
</dbReference>
<protein>
    <submittedName>
        <fullName evidence="4">Response regulator</fullName>
    </submittedName>
</protein>
<keyword evidence="5" id="KW-1185">Reference proteome</keyword>
<dbReference type="RefSeq" id="WP_274265833.1">
    <property type="nucleotide sequence ID" value="NZ_CP117880.1"/>
</dbReference>
<evidence type="ECO:0000256" key="2">
    <source>
        <dbReference type="PROSITE-ProRule" id="PRU00169"/>
    </source>
</evidence>
<dbReference type="PROSITE" id="PS50110">
    <property type="entry name" value="RESPONSE_REGULATORY"/>
    <property type="match status" value="1"/>
</dbReference>
<accession>A0ABY7WC95</accession>